<feature type="transmembrane region" description="Helical" evidence="1">
    <location>
        <begin position="54"/>
        <end position="73"/>
    </location>
</feature>
<keyword evidence="1" id="KW-0472">Membrane</keyword>
<name>A0A4P7SN71_9CELL</name>
<gene>
    <name evidence="2" type="ORF">E5225_16805</name>
</gene>
<sequence length="204" mass="20934">MTSNVSAERIEDVRFVSAHYEMLQGLVVAPGMLVIALLMFAATPSGAVLEGAGWRFGVVALGVLATALATLAARRYRERYGSVRPHAGVGSRYALVSFVALAGVLVVHLLDLRTDASPEGLVVSAVVVVAGLRAGPLAPPLITAGVVGAVASALPLGRWAGTDVHPLSQMAVLLTAVALAQVVIAVWCHLVLRRVLGAHPAAGA</sequence>
<feature type="transmembrane region" description="Helical" evidence="1">
    <location>
        <begin position="93"/>
        <end position="110"/>
    </location>
</feature>
<organism evidence="2 3">
    <name type="scientific">Cellulomonas shaoxiangyii</name>
    <dbReference type="NCBI Taxonomy" id="2566013"/>
    <lineage>
        <taxon>Bacteria</taxon>
        <taxon>Bacillati</taxon>
        <taxon>Actinomycetota</taxon>
        <taxon>Actinomycetes</taxon>
        <taxon>Micrococcales</taxon>
        <taxon>Cellulomonadaceae</taxon>
        <taxon>Cellulomonas</taxon>
    </lineage>
</organism>
<dbReference type="RefSeq" id="WP_135975002.1">
    <property type="nucleotide sequence ID" value="NZ_CP039291.1"/>
</dbReference>
<evidence type="ECO:0000256" key="1">
    <source>
        <dbReference type="SAM" id="Phobius"/>
    </source>
</evidence>
<feature type="transmembrane region" description="Helical" evidence="1">
    <location>
        <begin position="172"/>
        <end position="192"/>
    </location>
</feature>
<protein>
    <submittedName>
        <fullName evidence="2">Uncharacterized protein</fullName>
    </submittedName>
</protein>
<dbReference type="EMBL" id="CP039291">
    <property type="protein sequence ID" value="QCB94977.1"/>
    <property type="molecule type" value="Genomic_DNA"/>
</dbReference>
<feature type="transmembrane region" description="Helical" evidence="1">
    <location>
        <begin position="23"/>
        <end position="42"/>
    </location>
</feature>
<evidence type="ECO:0000313" key="2">
    <source>
        <dbReference type="EMBL" id="QCB94977.1"/>
    </source>
</evidence>
<reference evidence="2 3" key="1">
    <citation type="submission" date="2019-04" db="EMBL/GenBank/DDBJ databases">
        <title>Isolation and identification of Cellulomonas shaoxiangyii sp. Nov. isolated from feces of the Tibetan antelopes (Pantholops hodgsonii) in the Qinghai-Tibet plateau of China.</title>
        <authorList>
            <person name="Tian Z."/>
        </authorList>
    </citation>
    <scope>NUCLEOTIDE SEQUENCE [LARGE SCALE GENOMIC DNA]</scope>
    <source>
        <strain evidence="2 3">Z28</strain>
    </source>
</reference>
<keyword evidence="1" id="KW-0812">Transmembrane</keyword>
<dbReference type="AlphaFoldDB" id="A0A4P7SN71"/>
<accession>A0A4P7SN71</accession>
<evidence type="ECO:0000313" key="3">
    <source>
        <dbReference type="Proteomes" id="UP000296469"/>
    </source>
</evidence>
<keyword evidence="1" id="KW-1133">Transmembrane helix</keyword>
<proteinExistence type="predicted"/>
<dbReference type="OrthoDB" id="3701284at2"/>
<dbReference type="Proteomes" id="UP000296469">
    <property type="component" value="Chromosome"/>
</dbReference>
<keyword evidence="3" id="KW-1185">Reference proteome</keyword>
<dbReference type="KEGG" id="celz:E5225_16805"/>